<evidence type="ECO:0000256" key="4">
    <source>
        <dbReference type="ARBA" id="ARBA00022964"/>
    </source>
</evidence>
<sequence>MSALERQYQVEQFYYREARLLDNREYQSWLALIHPEIRYSMPGRSNPMVNNRERGQQDMISVERELEGLDSNGLPIRDENYAILWLRVDRAYKMNSWAENPPARTRRIIGNIEILDDDGDTLQVVSNFHLFYARPGLRDFFYAGQRRDTLIRQDSSFQIRCREIVMDMADINVPTLGLLL</sequence>
<keyword evidence="4 6" id="KW-0223">Dioxygenase</keyword>
<dbReference type="Gene3D" id="3.10.450.50">
    <property type="match status" value="1"/>
</dbReference>
<dbReference type="PANTHER" id="PTHR41534">
    <property type="entry name" value="BLR3401 PROTEIN"/>
    <property type="match status" value="1"/>
</dbReference>
<dbReference type="SUPFAM" id="SSF54427">
    <property type="entry name" value="NTF2-like"/>
    <property type="match status" value="1"/>
</dbReference>
<proteinExistence type="inferred from homology"/>
<dbReference type="InterPro" id="IPR032710">
    <property type="entry name" value="NTF2-like_dom_sf"/>
</dbReference>
<evidence type="ECO:0000256" key="1">
    <source>
        <dbReference type="ARBA" id="ARBA00005211"/>
    </source>
</evidence>
<comment type="similarity">
    <text evidence="2">Belongs to the bacterial ring-hydroxylating dioxygenase beta subunit family.</text>
</comment>
<gene>
    <name evidence="6" type="ORF">FHR99_001440</name>
</gene>
<protein>
    <submittedName>
        <fullName evidence="6">3-phenylpropionate/cinnamic acid dioxygenase small subunit</fullName>
    </submittedName>
</protein>
<keyword evidence="3" id="KW-0058">Aromatic hydrocarbons catabolism</keyword>
<dbReference type="CDD" id="cd00667">
    <property type="entry name" value="ring_hydroxylating_dioxygenases_beta"/>
    <property type="match status" value="1"/>
</dbReference>
<dbReference type="Pfam" id="PF00866">
    <property type="entry name" value="Ring_hydroxyl_B"/>
    <property type="match status" value="1"/>
</dbReference>
<evidence type="ECO:0000256" key="3">
    <source>
        <dbReference type="ARBA" id="ARBA00022797"/>
    </source>
</evidence>
<dbReference type="GO" id="GO:0019380">
    <property type="term" value="P:3-phenylpropionate catabolic process"/>
    <property type="evidence" value="ECO:0007669"/>
    <property type="project" value="TreeGrafter"/>
</dbReference>
<reference evidence="6 7" key="1">
    <citation type="submission" date="2020-08" db="EMBL/GenBank/DDBJ databases">
        <title>Genomic Encyclopedia of Type Strains, Phase III (KMG-III): the genomes of soil and plant-associated and newly described type strains.</title>
        <authorList>
            <person name="Whitman W."/>
        </authorList>
    </citation>
    <scope>NUCLEOTIDE SEQUENCE [LARGE SCALE GENOMIC DNA]</scope>
    <source>
        <strain evidence="6 7">CECT 8654</strain>
    </source>
</reference>
<dbReference type="InterPro" id="IPR000391">
    <property type="entry name" value="Rng_hydr_dOase-bsu"/>
</dbReference>
<comment type="caution">
    <text evidence="6">The sequence shown here is derived from an EMBL/GenBank/DDBJ whole genome shotgun (WGS) entry which is preliminary data.</text>
</comment>
<dbReference type="Proteomes" id="UP000537130">
    <property type="component" value="Unassembled WGS sequence"/>
</dbReference>
<evidence type="ECO:0000313" key="6">
    <source>
        <dbReference type="EMBL" id="MBB3047204.1"/>
    </source>
</evidence>
<comment type="pathway">
    <text evidence="1">Aromatic compound metabolism.</text>
</comment>
<evidence type="ECO:0000256" key="2">
    <source>
        <dbReference type="ARBA" id="ARBA00009570"/>
    </source>
</evidence>
<evidence type="ECO:0000313" key="7">
    <source>
        <dbReference type="Proteomes" id="UP000537130"/>
    </source>
</evidence>
<dbReference type="AlphaFoldDB" id="A0A7W4W5D3"/>
<dbReference type="GO" id="GO:0051213">
    <property type="term" value="F:dioxygenase activity"/>
    <property type="evidence" value="ECO:0007669"/>
    <property type="project" value="UniProtKB-KW"/>
</dbReference>
<keyword evidence="7" id="KW-1185">Reference proteome</keyword>
<dbReference type="PANTHER" id="PTHR41534:SF2">
    <property type="entry name" value="3-PHENYLPROPIONATE_CINNAMIC ACID DIOXYGENASE SUBUNIT BETA"/>
    <property type="match status" value="1"/>
</dbReference>
<organism evidence="6 7">
    <name type="scientific">Litorivivens lipolytica</name>
    <dbReference type="NCBI Taxonomy" id="1524264"/>
    <lineage>
        <taxon>Bacteria</taxon>
        <taxon>Pseudomonadati</taxon>
        <taxon>Pseudomonadota</taxon>
        <taxon>Gammaproteobacteria</taxon>
        <taxon>Litorivivens</taxon>
    </lineage>
</organism>
<name>A0A7W4W5D3_9GAMM</name>
<dbReference type="EMBL" id="JACHWY010000001">
    <property type="protein sequence ID" value="MBB3047204.1"/>
    <property type="molecule type" value="Genomic_DNA"/>
</dbReference>
<dbReference type="RefSeq" id="WP_183409841.1">
    <property type="nucleotide sequence ID" value="NZ_JACHWY010000001.1"/>
</dbReference>
<keyword evidence="5" id="KW-0560">Oxidoreductase</keyword>
<accession>A0A7W4W5D3</accession>
<evidence type="ECO:0000256" key="5">
    <source>
        <dbReference type="ARBA" id="ARBA00023002"/>
    </source>
</evidence>